<evidence type="ECO:0000256" key="1">
    <source>
        <dbReference type="ARBA" id="ARBA00007692"/>
    </source>
</evidence>
<dbReference type="Pfam" id="PF02536">
    <property type="entry name" value="mTERF"/>
    <property type="match status" value="1"/>
</dbReference>
<dbReference type="GO" id="GO:0003676">
    <property type="term" value="F:nucleic acid binding"/>
    <property type="evidence" value="ECO:0007669"/>
    <property type="project" value="InterPro"/>
</dbReference>
<dbReference type="PANTHER" id="PTHR15437:SF6">
    <property type="entry name" value="TRANSCRIPTION TERMINATION FACTOR, MITOCHONDRIAL"/>
    <property type="match status" value="1"/>
</dbReference>
<dbReference type="GO" id="GO:0006393">
    <property type="term" value="P:termination of mitochondrial transcription"/>
    <property type="evidence" value="ECO:0007669"/>
    <property type="project" value="TreeGrafter"/>
</dbReference>
<dbReference type="Proteomes" id="UP001163046">
    <property type="component" value="Unassembled WGS sequence"/>
</dbReference>
<comment type="similarity">
    <text evidence="1">Belongs to the mTERF family.</text>
</comment>
<evidence type="ECO:0000256" key="2">
    <source>
        <dbReference type="ARBA" id="ARBA00022946"/>
    </source>
</evidence>
<name>A0A9W9ZXH3_9CNID</name>
<accession>A0A9W9ZXH3</accession>
<comment type="caution">
    <text evidence="3">The sequence shown here is derived from an EMBL/GenBank/DDBJ whole genome shotgun (WGS) entry which is preliminary data.</text>
</comment>
<protein>
    <submittedName>
        <fullName evidence="3">Uncharacterized protein</fullName>
    </submittedName>
</protein>
<dbReference type="InterPro" id="IPR003690">
    <property type="entry name" value="MTERF"/>
</dbReference>
<gene>
    <name evidence="3" type="ORF">OS493_029557</name>
</gene>
<dbReference type="AlphaFoldDB" id="A0A9W9ZXH3"/>
<dbReference type="EMBL" id="MU825426">
    <property type="protein sequence ID" value="KAJ7389673.1"/>
    <property type="molecule type" value="Genomic_DNA"/>
</dbReference>
<keyword evidence="4" id="KW-1185">Reference proteome</keyword>
<dbReference type="PANTHER" id="PTHR15437">
    <property type="entry name" value="TRANSCRIPTION TERMINATION FACTOR, MITOCHONDRIAL"/>
    <property type="match status" value="1"/>
</dbReference>
<dbReference type="InterPro" id="IPR038538">
    <property type="entry name" value="MTERF_sf"/>
</dbReference>
<dbReference type="GO" id="GO:0005759">
    <property type="term" value="C:mitochondrial matrix"/>
    <property type="evidence" value="ECO:0007669"/>
    <property type="project" value="TreeGrafter"/>
</dbReference>
<organism evidence="3 4">
    <name type="scientific">Desmophyllum pertusum</name>
    <dbReference type="NCBI Taxonomy" id="174260"/>
    <lineage>
        <taxon>Eukaryota</taxon>
        <taxon>Metazoa</taxon>
        <taxon>Cnidaria</taxon>
        <taxon>Anthozoa</taxon>
        <taxon>Hexacorallia</taxon>
        <taxon>Scleractinia</taxon>
        <taxon>Caryophylliina</taxon>
        <taxon>Caryophylliidae</taxon>
        <taxon>Desmophyllum</taxon>
    </lineage>
</organism>
<dbReference type="Gene3D" id="1.25.70.10">
    <property type="entry name" value="Transcription termination factor 3, mitochondrial"/>
    <property type="match status" value="1"/>
</dbReference>
<proteinExistence type="inferred from homology"/>
<sequence>MRALKSEYEIPHPKGLNLYEYVKKLEKTLTTHGGKRAVLKKWSHHLKYNKLKVSAAIKSDPPRFIGLTTDLLEQRLNFLAQIGIKGRNALMIALEFPAILSWDSPCFTEMLKVLKDLNCDMLKLMSRTPYVFGLDHSRATENIHKLINAGVTKDTIGKLVSVNPLILSFPLRDEPMEIIALLSNGVDEDVNEQEEVLSLLVQSLEKFNKQVNLQDNFKQVICFLQEMQVSPLIIGVKNPMIFSTDIDTLNNALDFFRGKPLLLEMEVIQHLLVSRPDIFVNFASNAITNRVQFISDVVQNPTVLYGLVQTRFLFDVANATVEDVIQWFQDRGIDDKEIANMVSSKNFFYLDKKELTERLQYLLSVDGVMMEDIRKSPACLLKPLTHLKERVEFLKAENPDVLNDSNLEHIMISKTKRFAAEICASTPEHFTEFVQSLAKEEV</sequence>
<dbReference type="OrthoDB" id="637682at2759"/>
<evidence type="ECO:0000313" key="4">
    <source>
        <dbReference type="Proteomes" id="UP001163046"/>
    </source>
</evidence>
<keyword evidence="2" id="KW-0809">Transit peptide</keyword>
<evidence type="ECO:0000313" key="3">
    <source>
        <dbReference type="EMBL" id="KAJ7389673.1"/>
    </source>
</evidence>
<reference evidence="3" key="1">
    <citation type="submission" date="2023-01" db="EMBL/GenBank/DDBJ databases">
        <title>Genome assembly of the deep-sea coral Lophelia pertusa.</title>
        <authorList>
            <person name="Herrera S."/>
            <person name="Cordes E."/>
        </authorList>
    </citation>
    <scope>NUCLEOTIDE SEQUENCE</scope>
    <source>
        <strain evidence="3">USNM1676648</strain>
        <tissue evidence="3">Polyp</tissue>
    </source>
</reference>